<dbReference type="GO" id="GO:0031175">
    <property type="term" value="P:neuron projection development"/>
    <property type="evidence" value="ECO:0007669"/>
    <property type="project" value="TreeGrafter"/>
</dbReference>
<dbReference type="InterPro" id="IPR036116">
    <property type="entry name" value="FN3_sf"/>
</dbReference>
<dbReference type="CDD" id="cd00055">
    <property type="entry name" value="EGF_Lam"/>
    <property type="match status" value="1"/>
</dbReference>
<dbReference type="PROSITE" id="PS50853">
    <property type="entry name" value="FN3"/>
    <property type="match status" value="1"/>
</dbReference>
<evidence type="ECO:0000256" key="8">
    <source>
        <dbReference type="ARBA" id="ARBA00023157"/>
    </source>
</evidence>
<sequence>CPNECSDQGRCVDGKGRCVNGQCVCDPAFTGPDCSESACPDNCNNRGKCVDGQCVCNPGFTGPDCSAKACPNNCSNRGKCVNGKCVCDVGFAGPDCAGKGCPNNCNNKGRCVKGKCVCRRGFTGPDCSQCEAGMTGPNCDTGESNPPKYTIKTSLYINPHPLMSKIDQQITVQVEGSLTTFTQTGLAAGQEYTVTVTGEIDGRMGAESSTEFITRELFLFIFPLLSEGRVILFFFCFFFSFFLLNHSVISGPTNLEVVKTTTTSTVVQWEQSQGEIDRYRLTVSPNDGVGRSQEITVPSGRDSAQIAQLEAGRLYDIILVAEKGSRSGRDGEGPRDLQASQVTPRTALLTWKPPSTAVGSYRLTYQAEGQEMKVRCEVIVDATATEYKLSRLHPGSRYTVQLQGESGGRYTAAVSTEFTTGSLRFPFPTDCSQELLNGITESGEAEIFLHGQDGTPLPVYCDMETDGGGWTVFQRRKDGSEDFFRKWKEYVKGFGNRSGEFWLGLDAIHNLTAMTRMSLRVDLRAANDSAFAKYSTFEVGRKNYKLTVGGYSGTAGDSMSYHNTRPFSTKDRDLMPFITRCAMSYRGGWWYKNCHEANLNGRYGVDVQHQGIIWTTWKGKEFSIPFAEMKMRPAAFYPPSRG</sequence>
<comment type="caution">
    <text evidence="10">Lacks conserved residue(s) required for the propagation of feature annotation.</text>
</comment>
<feature type="domain" description="EGF-like" evidence="12">
    <location>
        <begin position="35"/>
        <end position="66"/>
    </location>
</feature>
<reference evidence="15" key="2">
    <citation type="submission" date="2025-08" db="UniProtKB">
        <authorList>
            <consortium name="Ensembl"/>
        </authorList>
    </citation>
    <scope>IDENTIFICATION</scope>
</reference>
<dbReference type="PANTHER" id="PTHR46708:SF1">
    <property type="entry name" value="TENASCIN"/>
    <property type="match status" value="1"/>
</dbReference>
<dbReference type="Gene3D" id="2.10.25.10">
    <property type="entry name" value="Laminin"/>
    <property type="match status" value="4"/>
</dbReference>
<evidence type="ECO:0000256" key="11">
    <source>
        <dbReference type="SAM" id="Phobius"/>
    </source>
</evidence>
<dbReference type="PROSITE" id="PS00022">
    <property type="entry name" value="EGF_1"/>
    <property type="match status" value="2"/>
</dbReference>
<name>A0A667XKT5_9TELE</name>
<keyword evidence="11" id="KW-1133">Transmembrane helix</keyword>
<dbReference type="SMART" id="SM00060">
    <property type="entry name" value="FN3"/>
    <property type="match status" value="3"/>
</dbReference>
<dbReference type="InterPro" id="IPR020837">
    <property type="entry name" value="Fibrinogen_CS"/>
</dbReference>
<dbReference type="Pfam" id="PF25024">
    <property type="entry name" value="EGF_TEN"/>
    <property type="match status" value="1"/>
</dbReference>
<dbReference type="SMART" id="SM00181">
    <property type="entry name" value="EGF"/>
    <property type="match status" value="4"/>
</dbReference>
<evidence type="ECO:0000256" key="5">
    <source>
        <dbReference type="ARBA" id="ARBA00022536"/>
    </source>
</evidence>
<dbReference type="InterPro" id="IPR013783">
    <property type="entry name" value="Ig-like_fold"/>
</dbReference>
<dbReference type="InterPro" id="IPR002049">
    <property type="entry name" value="LE_dom"/>
</dbReference>
<keyword evidence="4" id="KW-0272">Extracellular matrix</keyword>
<evidence type="ECO:0000256" key="6">
    <source>
        <dbReference type="ARBA" id="ARBA00022729"/>
    </source>
</evidence>
<dbReference type="FunFam" id="3.90.215.10:FF:000001">
    <property type="entry name" value="Tenascin isoform 1"/>
    <property type="match status" value="1"/>
</dbReference>
<evidence type="ECO:0000256" key="10">
    <source>
        <dbReference type="PROSITE-ProRule" id="PRU00076"/>
    </source>
</evidence>
<dbReference type="SUPFAM" id="SSF49265">
    <property type="entry name" value="Fibronectin type III"/>
    <property type="match status" value="3"/>
</dbReference>
<proteinExistence type="inferred from homology"/>
<dbReference type="CDD" id="cd00063">
    <property type="entry name" value="FN3"/>
    <property type="match status" value="2"/>
</dbReference>
<feature type="disulfide bond" evidence="10">
    <location>
        <begin position="39"/>
        <end position="49"/>
    </location>
</feature>
<feature type="transmembrane region" description="Helical" evidence="11">
    <location>
        <begin position="217"/>
        <end position="244"/>
    </location>
</feature>
<evidence type="ECO:0000313" key="16">
    <source>
        <dbReference type="Proteomes" id="UP000472263"/>
    </source>
</evidence>
<dbReference type="InterPro" id="IPR036056">
    <property type="entry name" value="Fibrinogen-like_C"/>
</dbReference>
<dbReference type="InterPro" id="IPR014716">
    <property type="entry name" value="Fibrinogen_a/b/g_C_1"/>
</dbReference>
<dbReference type="PROSITE" id="PS51406">
    <property type="entry name" value="FIBRINOGEN_C_2"/>
    <property type="match status" value="1"/>
</dbReference>
<dbReference type="SMART" id="SM00186">
    <property type="entry name" value="FBG"/>
    <property type="match status" value="1"/>
</dbReference>
<dbReference type="CDD" id="cd00054">
    <property type="entry name" value="EGF_CA"/>
    <property type="match status" value="2"/>
</dbReference>
<dbReference type="GO" id="GO:0030155">
    <property type="term" value="P:regulation of cell adhesion"/>
    <property type="evidence" value="ECO:0007669"/>
    <property type="project" value="TreeGrafter"/>
</dbReference>
<dbReference type="Gene3D" id="3.90.215.10">
    <property type="entry name" value="Gamma Fibrinogen, chain A, domain 1"/>
    <property type="match status" value="1"/>
</dbReference>
<dbReference type="Proteomes" id="UP000472263">
    <property type="component" value="Chromosome 11"/>
</dbReference>
<dbReference type="PROSITE" id="PS01186">
    <property type="entry name" value="EGF_2"/>
    <property type="match status" value="1"/>
</dbReference>
<evidence type="ECO:0000256" key="3">
    <source>
        <dbReference type="ARBA" id="ARBA00022525"/>
    </source>
</evidence>
<dbReference type="CDD" id="cd00087">
    <property type="entry name" value="FReD"/>
    <property type="match status" value="1"/>
</dbReference>
<feature type="domain" description="Fibronectin type-III" evidence="13">
    <location>
        <begin position="333"/>
        <end position="423"/>
    </location>
</feature>
<dbReference type="SUPFAM" id="SSF56496">
    <property type="entry name" value="Fibrinogen C-terminal domain-like"/>
    <property type="match status" value="1"/>
</dbReference>
<dbReference type="Gene3D" id="2.60.40.10">
    <property type="entry name" value="Immunoglobulins"/>
    <property type="match status" value="3"/>
</dbReference>
<accession>A0A667XKT5</accession>
<evidence type="ECO:0000256" key="9">
    <source>
        <dbReference type="ARBA" id="ARBA00023180"/>
    </source>
</evidence>
<dbReference type="InterPro" id="IPR002181">
    <property type="entry name" value="Fibrinogen_a/b/g_C_dom"/>
</dbReference>
<reference evidence="15" key="3">
    <citation type="submission" date="2025-09" db="UniProtKB">
        <authorList>
            <consortium name="Ensembl"/>
        </authorList>
    </citation>
    <scope>IDENTIFICATION</scope>
</reference>
<keyword evidence="3" id="KW-0964">Secreted</keyword>
<evidence type="ECO:0000256" key="4">
    <source>
        <dbReference type="ARBA" id="ARBA00022530"/>
    </source>
</evidence>
<dbReference type="InterPro" id="IPR000742">
    <property type="entry name" value="EGF"/>
</dbReference>
<keyword evidence="11" id="KW-0472">Membrane</keyword>
<keyword evidence="7" id="KW-0677">Repeat</keyword>
<dbReference type="InterPro" id="IPR003961">
    <property type="entry name" value="FN3_dom"/>
</dbReference>
<protein>
    <recommendedName>
        <fullName evidence="17">Tenascin XB</fullName>
    </recommendedName>
</protein>
<feature type="disulfide bond" evidence="10">
    <location>
        <begin position="56"/>
        <end position="65"/>
    </location>
</feature>
<dbReference type="PANTHER" id="PTHR46708">
    <property type="entry name" value="TENASCIN"/>
    <property type="match status" value="1"/>
</dbReference>
<feature type="domain" description="Fibrinogen C-terminal" evidence="14">
    <location>
        <begin position="422"/>
        <end position="635"/>
    </location>
</feature>
<dbReference type="InParanoid" id="A0A667XKT5"/>
<reference evidence="15" key="1">
    <citation type="submission" date="2019-06" db="EMBL/GenBank/DDBJ databases">
        <authorList>
            <consortium name="Wellcome Sanger Institute Data Sharing"/>
        </authorList>
    </citation>
    <scope>NUCLEOTIDE SEQUENCE [LARGE SCALE GENOMIC DNA]</scope>
</reference>
<dbReference type="GeneTree" id="ENSGT00940000155565"/>
<keyword evidence="5 10" id="KW-0245">EGF-like domain</keyword>
<dbReference type="AlphaFoldDB" id="A0A667XKT5"/>
<dbReference type="PROSITE" id="PS00514">
    <property type="entry name" value="FIBRINOGEN_C_1"/>
    <property type="match status" value="1"/>
</dbReference>
<keyword evidence="9" id="KW-0325">Glycoprotein</keyword>
<dbReference type="PROSITE" id="PS50026">
    <property type="entry name" value="EGF_3"/>
    <property type="match status" value="1"/>
</dbReference>
<evidence type="ECO:0000256" key="2">
    <source>
        <dbReference type="ARBA" id="ARBA00008673"/>
    </source>
</evidence>
<dbReference type="InterPro" id="IPR050991">
    <property type="entry name" value="ECM_Regulatory_Proteins"/>
</dbReference>
<organism evidence="15 16">
    <name type="scientific">Myripristis murdjan</name>
    <name type="common">pinecone soldierfish</name>
    <dbReference type="NCBI Taxonomy" id="586833"/>
    <lineage>
        <taxon>Eukaryota</taxon>
        <taxon>Metazoa</taxon>
        <taxon>Chordata</taxon>
        <taxon>Craniata</taxon>
        <taxon>Vertebrata</taxon>
        <taxon>Euteleostomi</taxon>
        <taxon>Actinopterygii</taxon>
        <taxon>Neopterygii</taxon>
        <taxon>Teleostei</taxon>
        <taxon>Neoteleostei</taxon>
        <taxon>Acanthomorphata</taxon>
        <taxon>Holocentriformes</taxon>
        <taxon>Holocentridae</taxon>
        <taxon>Myripristis</taxon>
    </lineage>
</organism>
<keyword evidence="16" id="KW-1185">Reference proteome</keyword>
<dbReference type="Ensembl" id="ENSMMDT00005016229.1">
    <property type="protein sequence ID" value="ENSMMDP00005015812.1"/>
    <property type="gene ID" value="ENSMMDG00005007985.1"/>
</dbReference>
<keyword evidence="8 10" id="KW-1015">Disulfide bond</keyword>
<comment type="similarity">
    <text evidence="2">Belongs to the tenascin family.</text>
</comment>
<keyword evidence="6" id="KW-0732">Signal</keyword>
<evidence type="ECO:0000256" key="1">
    <source>
        <dbReference type="ARBA" id="ARBA00004498"/>
    </source>
</evidence>
<dbReference type="NCBIfam" id="NF040941">
    <property type="entry name" value="GGGWT_bact"/>
    <property type="match status" value="1"/>
</dbReference>
<keyword evidence="11" id="KW-0812">Transmembrane</keyword>
<evidence type="ECO:0000259" key="12">
    <source>
        <dbReference type="PROSITE" id="PS50026"/>
    </source>
</evidence>
<dbReference type="Pfam" id="PF00041">
    <property type="entry name" value="fn3"/>
    <property type="match status" value="2"/>
</dbReference>
<evidence type="ECO:0000313" key="15">
    <source>
        <dbReference type="Ensembl" id="ENSMMDP00005015812.1"/>
    </source>
</evidence>
<evidence type="ECO:0000259" key="14">
    <source>
        <dbReference type="PROSITE" id="PS51406"/>
    </source>
</evidence>
<comment type="subcellular location">
    <subcellularLocation>
        <location evidence="1">Secreted</location>
        <location evidence="1">Extracellular space</location>
        <location evidence="1">Extracellular matrix</location>
    </subcellularLocation>
</comment>
<evidence type="ECO:0000256" key="7">
    <source>
        <dbReference type="ARBA" id="ARBA00022737"/>
    </source>
</evidence>
<dbReference type="FunFam" id="2.10.25.10:FF:000001">
    <property type="entry name" value="Tenascin C"/>
    <property type="match status" value="3"/>
</dbReference>
<dbReference type="Pfam" id="PF00147">
    <property type="entry name" value="Fibrinogen_C"/>
    <property type="match status" value="1"/>
</dbReference>
<dbReference type="GO" id="GO:0005615">
    <property type="term" value="C:extracellular space"/>
    <property type="evidence" value="ECO:0007669"/>
    <property type="project" value="TreeGrafter"/>
</dbReference>
<evidence type="ECO:0008006" key="17">
    <source>
        <dbReference type="Google" id="ProtNLM"/>
    </source>
</evidence>
<evidence type="ECO:0000259" key="13">
    <source>
        <dbReference type="PROSITE" id="PS50853"/>
    </source>
</evidence>